<evidence type="ECO:0000313" key="1">
    <source>
        <dbReference type="EMBL" id="NWF45277.1"/>
    </source>
</evidence>
<keyword evidence="2" id="KW-1185">Reference proteome</keyword>
<protein>
    <submittedName>
        <fullName evidence="1">Uncharacterized protein</fullName>
    </submittedName>
</protein>
<organism evidence="1 2">
    <name type="scientific">Hydrogenophaga aromaticivorans</name>
    <dbReference type="NCBI Taxonomy" id="2610898"/>
    <lineage>
        <taxon>Bacteria</taxon>
        <taxon>Pseudomonadati</taxon>
        <taxon>Pseudomonadota</taxon>
        <taxon>Betaproteobacteria</taxon>
        <taxon>Burkholderiales</taxon>
        <taxon>Comamonadaceae</taxon>
        <taxon>Hydrogenophaga</taxon>
    </lineage>
</organism>
<dbReference type="Proteomes" id="UP000545507">
    <property type="component" value="Unassembled WGS sequence"/>
</dbReference>
<sequence length="138" mass="15463">MVKIFVLSEYSNNPPAVLGTGRIKIARGPLYELAAVQALVQDEEKLKAWTDKCRNDLRKWFDDDLQRVADLIGSLKKSDYIDSEWCENGKGAVAACDAYSIRRFERAPATGQALQMDYFLKFAVSKTGTLVLMVSCHP</sequence>
<evidence type="ECO:0000313" key="2">
    <source>
        <dbReference type="Proteomes" id="UP000545507"/>
    </source>
</evidence>
<gene>
    <name evidence="1" type="ORF">F3K02_08425</name>
</gene>
<comment type="caution">
    <text evidence="1">The sequence shown here is derived from an EMBL/GenBank/DDBJ whole genome shotgun (WGS) entry which is preliminary data.</text>
</comment>
<dbReference type="EMBL" id="VYGV01000006">
    <property type="protein sequence ID" value="NWF45277.1"/>
    <property type="molecule type" value="Genomic_DNA"/>
</dbReference>
<reference evidence="1 2" key="1">
    <citation type="submission" date="2019-09" db="EMBL/GenBank/DDBJ databases">
        <title>Hydrogenophaga aromatica sp. nov., isolated from a para-xylene-degrading enrichment culture.</title>
        <authorList>
            <person name="Tancsics A."/>
            <person name="Banerjee S."/>
        </authorList>
    </citation>
    <scope>NUCLEOTIDE SEQUENCE [LARGE SCALE GENOMIC DNA]</scope>
    <source>
        <strain evidence="1 2">D2P1</strain>
    </source>
</reference>
<dbReference type="InterPro" id="IPR038493">
    <property type="entry name" value="MqsR_sf"/>
</dbReference>
<dbReference type="RefSeq" id="WP_177135070.1">
    <property type="nucleotide sequence ID" value="NZ_VYGV01000006.1"/>
</dbReference>
<proteinExistence type="predicted"/>
<dbReference type="Gene3D" id="3.30.2310.40">
    <property type="match status" value="1"/>
</dbReference>
<dbReference type="AlphaFoldDB" id="A0A7Y8GUW5"/>
<accession>A0A7Y8GUW5</accession>
<name>A0A7Y8GUW5_9BURK</name>